<organism evidence="1 2">
    <name type="scientific">Romanomermis culicivorax</name>
    <name type="common">Nematode worm</name>
    <dbReference type="NCBI Taxonomy" id="13658"/>
    <lineage>
        <taxon>Eukaryota</taxon>
        <taxon>Metazoa</taxon>
        <taxon>Ecdysozoa</taxon>
        <taxon>Nematoda</taxon>
        <taxon>Enoplea</taxon>
        <taxon>Dorylaimia</taxon>
        <taxon>Mermithida</taxon>
        <taxon>Mermithoidea</taxon>
        <taxon>Mermithidae</taxon>
        <taxon>Romanomermis</taxon>
    </lineage>
</organism>
<proteinExistence type="predicted"/>
<sequence>MPMETLLGCWTIEDDYLCKILAQDPKLPGIYGIHAEFICDPWPSWNEWKKELQDRFDISQKGYPTMKDPILAILQICHADGTVVMFNFYLMGLLPMFCQCYYQPIVVPTADDVTKQIEIGRQTNELANATFGDIVTRFLPPYKDRMSEEMIQYAERKCLKLRQDLHTFGGQTLEQIGHAASQVFVDLQRFVIDH</sequence>
<protein>
    <submittedName>
        <fullName evidence="2">Uncharacterized protein</fullName>
    </submittedName>
</protein>
<evidence type="ECO:0000313" key="2">
    <source>
        <dbReference type="WBParaSite" id="nRc.2.0.1.t46136-RA"/>
    </source>
</evidence>
<accession>A0A915L8R2</accession>
<keyword evidence="1" id="KW-1185">Reference proteome</keyword>
<dbReference type="AlphaFoldDB" id="A0A915L8R2"/>
<dbReference type="Proteomes" id="UP000887565">
    <property type="component" value="Unplaced"/>
</dbReference>
<reference evidence="2" key="1">
    <citation type="submission" date="2022-11" db="UniProtKB">
        <authorList>
            <consortium name="WormBaseParasite"/>
        </authorList>
    </citation>
    <scope>IDENTIFICATION</scope>
</reference>
<name>A0A915L8R2_ROMCU</name>
<evidence type="ECO:0000313" key="1">
    <source>
        <dbReference type="Proteomes" id="UP000887565"/>
    </source>
</evidence>
<dbReference type="WBParaSite" id="nRc.2.0.1.t46136-RA">
    <property type="protein sequence ID" value="nRc.2.0.1.t46136-RA"/>
    <property type="gene ID" value="nRc.2.0.1.g46136"/>
</dbReference>